<dbReference type="InParanoid" id="A0A2T3A3L1"/>
<keyword evidence="3" id="KW-1185">Reference proteome</keyword>
<organism evidence="2 3">
    <name type="scientific">Coniella lustricola</name>
    <dbReference type="NCBI Taxonomy" id="2025994"/>
    <lineage>
        <taxon>Eukaryota</taxon>
        <taxon>Fungi</taxon>
        <taxon>Dikarya</taxon>
        <taxon>Ascomycota</taxon>
        <taxon>Pezizomycotina</taxon>
        <taxon>Sordariomycetes</taxon>
        <taxon>Sordariomycetidae</taxon>
        <taxon>Diaporthales</taxon>
        <taxon>Schizoparmaceae</taxon>
        <taxon>Coniella</taxon>
    </lineage>
</organism>
<accession>A0A2T3A3L1</accession>
<dbReference type="AlphaFoldDB" id="A0A2T3A3L1"/>
<feature type="compositionally biased region" description="Basic and acidic residues" evidence="1">
    <location>
        <begin position="175"/>
        <end position="189"/>
    </location>
</feature>
<evidence type="ECO:0000256" key="1">
    <source>
        <dbReference type="SAM" id="MobiDB-lite"/>
    </source>
</evidence>
<gene>
    <name evidence="2" type="ORF">BD289DRAFT_20977</name>
</gene>
<evidence type="ECO:0000313" key="2">
    <source>
        <dbReference type="EMBL" id="PSR82273.1"/>
    </source>
</evidence>
<dbReference type="EMBL" id="KZ678482">
    <property type="protein sequence ID" value="PSR82273.1"/>
    <property type="molecule type" value="Genomic_DNA"/>
</dbReference>
<reference evidence="2 3" key="1">
    <citation type="journal article" date="2018" name="Mycol. Prog.">
        <title>Coniella lustricola, a new species from submerged detritus.</title>
        <authorList>
            <person name="Raudabaugh D.B."/>
            <person name="Iturriaga T."/>
            <person name="Carver A."/>
            <person name="Mondo S."/>
            <person name="Pangilinan J."/>
            <person name="Lipzen A."/>
            <person name="He G."/>
            <person name="Amirebrahimi M."/>
            <person name="Grigoriev I.V."/>
            <person name="Miller A.N."/>
        </authorList>
    </citation>
    <scope>NUCLEOTIDE SEQUENCE [LARGE SCALE GENOMIC DNA]</scope>
    <source>
        <strain evidence="2 3">B22-T-1</strain>
    </source>
</reference>
<proteinExistence type="predicted"/>
<protein>
    <submittedName>
        <fullName evidence="2">Uncharacterized protein</fullName>
    </submittedName>
</protein>
<feature type="region of interest" description="Disordered" evidence="1">
    <location>
        <begin position="1"/>
        <end position="27"/>
    </location>
</feature>
<dbReference type="Proteomes" id="UP000241462">
    <property type="component" value="Unassembled WGS sequence"/>
</dbReference>
<feature type="region of interest" description="Disordered" evidence="1">
    <location>
        <begin position="145"/>
        <end position="199"/>
    </location>
</feature>
<sequence length="199" mass="21222">MILHPPIMHRRRTGSEQGALPSADRPAPERYAHVFPGPGTNLQDKSGSAALFYIANKATAPLPLRECSVVPRFIFHVCSLSMASGLGGEIGVSTSLQTSLPHIICCCRCSCSAKRPVSLDAMSLRGAKWLGQRVGLLPSIQSKAAANTHPERGPVNREPVATPQSPTHPGVSGNRDSRFGRSTRQEKSKQSPVALSPAK</sequence>
<evidence type="ECO:0000313" key="3">
    <source>
        <dbReference type="Proteomes" id="UP000241462"/>
    </source>
</evidence>
<name>A0A2T3A3L1_9PEZI</name>